<evidence type="ECO:0000256" key="1">
    <source>
        <dbReference type="ARBA" id="ARBA00001966"/>
    </source>
</evidence>
<dbReference type="PANTHER" id="PTHR11228:SF7">
    <property type="entry name" value="PQQA PEPTIDE CYCLASE"/>
    <property type="match status" value="1"/>
</dbReference>
<keyword evidence="2" id="KW-0949">S-adenosyl-L-methionine</keyword>
<keyword evidence="8" id="KW-1185">Reference proteome</keyword>
<dbReference type="SFLD" id="SFLDG01067">
    <property type="entry name" value="SPASM/twitch_domain_containing"/>
    <property type="match status" value="1"/>
</dbReference>
<accession>A0ABX8AZG2</accession>
<dbReference type="EMBL" id="CP072642">
    <property type="protein sequence ID" value="QUV94104.1"/>
    <property type="molecule type" value="Genomic_DNA"/>
</dbReference>
<name>A0ABX8AZG2_9BACT</name>
<dbReference type="SUPFAM" id="SSF102114">
    <property type="entry name" value="Radical SAM enzymes"/>
    <property type="match status" value="1"/>
</dbReference>
<dbReference type="SFLD" id="SFLDS00029">
    <property type="entry name" value="Radical_SAM"/>
    <property type="match status" value="1"/>
</dbReference>
<keyword evidence="3" id="KW-0479">Metal-binding</keyword>
<reference evidence="7 8" key="1">
    <citation type="submission" date="2021-03" db="EMBL/GenBank/DDBJ databases">
        <title>Genomic and phenotypic characterization of Chloracidobacterium isolates provides evidence for multiple species.</title>
        <authorList>
            <person name="Saini M.K."/>
            <person name="Costas A.M.G."/>
            <person name="Tank M."/>
            <person name="Bryant D.A."/>
        </authorList>
    </citation>
    <scope>NUCLEOTIDE SEQUENCE [LARGE SCALE GENOMIC DNA]</scope>
    <source>
        <strain evidence="7 8">N</strain>
    </source>
</reference>
<keyword evidence="4" id="KW-0408">Iron</keyword>
<dbReference type="InterPro" id="IPR050377">
    <property type="entry name" value="Radical_SAM_PqqE_MftC-like"/>
</dbReference>
<protein>
    <submittedName>
        <fullName evidence="7">Radical SAM protein</fullName>
    </submittedName>
</protein>
<dbReference type="Proteomes" id="UP000677668">
    <property type="component" value="Chromosome 1"/>
</dbReference>
<dbReference type="RefSeq" id="WP_211422419.1">
    <property type="nucleotide sequence ID" value="NZ_CP072642.1"/>
</dbReference>
<evidence type="ECO:0000313" key="7">
    <source>
        <dbReference type="EMBL" id="QUV94104.1"/>
    </source>
</evidence>
<evidence type="ECO:0000256" key="5">
    <source>
        <dbReference type="ARBA" id="ARBA00023014"/>
    </source>
</evidence>
<dbReference type="PANTHER" id="PTHR11228">
    <property type="entry name" value="RADICAL SAM DOMAIN PROTEIN"/>
    <property type="match status" value="1"/>
</dbReference>
<feature type="domain" description="Radical SAM core" evidence="6">
    <location>
        <begin position="21"/>
        <end position="246"/>
    </location>
</feature>
<evidence type="ECO:0000313" key="8">
    <source>
        <dbReference type="Proteomes" id="UP000677668"/>
    </source>
</evidence>
<organism evidence="7 8">
    <name type="scientific">Chloracidobacterium sp. N</name>
    <dbReference type="NCBI Taxonomy" id="2821540"/>
    <lineage>
        <taxon>Bacteria</taxon>
        <taxon>Pseudomonadati</taxon>
        <taxon>Acidobacteriota</taxon>
        <taxon>Terriglobia</taxon>
        <taxon>Terriglobales</taxon>
        <taxon>Acidobacteriaceae</taxon>
        <taxon>Chloracidobacterium</taxon>
        <taxon>Chloracidobacterium aggregatum</taxon>
    </lineage>
</organism>
<evidence type="ECO:0000259" key="6">
    <source>
        <dbReference type="PROSITE" id="PS51918"/>
    </source>
</evidence>
<dbReference type="CDD" id="cd01335">
    <property type="entry name" value="Radical_SAM"/>
    <property type="match status" value="1"/>
</dbReference>
<evidence type="ECO:0000256" key="3">
    <source>
        <dbReference type="ARBA" id="ARBA00022723"/>
    </source>
</evidence>
<dbReference type="InterPro" id="IPR007197">
    <property type="entry name" value="rSAM"/>
</dbReference>
<comment type="cofactor">
    <cofactor evidence="1">
        <name>[4Fe-4S] cluster</name>
        <dbReference type="ChEBI" id="CHEBI:49883"/>
    </cofactor>
</comment>
<proteinExistence type="predicted"/>
<dbReference type="InterPro" id="IPR058240">
    <property type="entry name" value="rSAM_sf"/>
</dbReference>
<dbReference type="Pfam" id="PF04055">
    <property type="entry name" value="Radical_SAM"/>
    <property type="match status" value="1"/>
</dbReference>
<keyword evidence="5" id="KW-0411">Iron-sulfur</keyword>
<dbReference type="Gene3D" id="3.20.20.70">
    <property type="entry name" value="Aldolase class I"/>
    <property type="match status" value="1"/>
</dbReference>
<dbReference type="InterPro" id="IPR013785">
    <property type="entry name" value="Aldolase_TIM"/>
</dbReference>
<dbReference type="PROSITE" id="PS51918">
    <property type="entry name" value="RADICAL_SAM"/>
    <property type="match status" value="1"/>
</dbReference>
<evidence type="ECO:0000256" key="2">
    <source>
        <dbReference type="ARBA" id="ARBA00022691"/>
    </source>
</evidence>
<sequence>MSFLDQMTKELLKRYGRLALGKPFAPVFLNILATSVCDMRCVHCFFTEELDDKERKKNQMKTENIVRVSETLGGNLSVLVIAGGEPFTRLDLPDIARAFYENNQLESIYLMSNGQIQKRILPDVERILTECPKLHVTVALGLDGLEADHDRIRQKPGSWARAIDTARQLQKLKKSLARLDVQTCTCVMNSNQDRLFEWYDFLKHDLRPDKINVNYIRPPAARPEELNIDLERYRRLSQMILEDSRSGQAKNVYGGPNGAFKAAVDIYMHELIAKTQEEKKAQLRCFAGTAGGVIYDEGTVSSCENLPPIGNLRDYDWNFSALWYSEAMQMRRARVKDGCFCTHESNCYYPSLAFNPKHLVKIKRLERDIIAARKRVEAVEQQATVATASS</sequence>
<evidence type="ECO:0000256" key="4">
    <source>
        <dbReference type="ARBA" id="ARBA00023004"/>
    </source>
</evidence>
<gene>
    <name evidence="7" type="ORF">J8C05_01200</name>
</gene>